<proteinExistence type="predicted"/>
<dbReference type="RefSeq" id="YP_009042316.1">
    <property type="nucleotide sequence ID" value="NC_024354.1"/>
</dbReference>
<protein>
    <submittedName>
        <fullName evidence="1">Uncharacterized protein</fullName>
    </submittedName>
</protein>
<evidence type="ECO:0000313" key="2">
    <source>
        <dbReference type="Proteomes" id="UP000026984"/>
    </source>
</evidence>
<keyword evidence="2" id="KW-1185">Reference proteome</keyword>
<reference evidence="1 2" key="1">
    <citation type="submission" date="2013-04" db="EMBL/GenBank/DDBJ databases">
        <title>Complete Genome Sequence of Cronobacter sakazakii Bacteriophage CR8.</title>
        <authorList>
            <person name="Kim Y."/>
            <person name="Shin H."/>
            <person name="Ryu S."/>
        </authorList>
    </citation>
    <scope>NUCLEOTIDE SEQUENCE [LARGE SCALE GENOMIC DNA]</scope>
</reference>
<dbReference type="Proteomes" id="UP000026984">
    <property type="component" value="Segment"/>
</dbReference>
<organism evidence="1 2">
    <name type="scientific">Cronobacter phage CR8</name>
    <dbReference type="NCBI Taxonomy" id="1327934"/>
    <lineage>
        <taxon>Viruses</taxon>
        <taxon>Duplodnaviria</taxon>
        <taxon>Heunggongvirae</taxon>
        <taxon>Uroviricota</taxon>
        <taxon>Caudoviricetes</taxon>
        <taxon>Vequintavirinae</taxon>
        <taxon>Certrevirus</taxon>
        <taxon>Certrevirus CR8</taxon>
    </lineage>
</organism>
<dbReference type="EMBL" id="KC954774">
    <property type="protein sequence ID" value="AIA64609.1"/>
    <property type="molecule type" value="Genomic_DNA"/>
</dbReference>
<evidence type="ECO:0000313" key="1">
    <source>
        <dbReference type="EMBL" id="AIA64609.1"/>
    </source>
</evidence>
<sequence>MVEVKILVYTNPAELQTNIKKWINEFDYSLKGPVTVGVNMHGNTIYVATLTKGEV</sequence>
<name>A0A060AGV9_9CAUD</name>
<dbReference type="KEGG" id="vg:19686830"/>
<dbReference type="GeneID" id="19686830"/>
<accession>A0A060AGV9</accession>
<gene>
    <name evidence="1" type="ORF">CR8_079</name>
</gene>